<name>A0A0G4FE79_VITBC</name>
<sequence>MPFQLEVRTGVWRLVSSTAAIEASRPFLPTLLPSFFSFSLLAFLSLLTTVQSLLGAASAQTLVRFVVRVVGLRWPTRPTRAAPRPTRPRSRRRRVA</sequence>
<reference evidence="3 4" key="1">
    <citation type="submission" date="2014-11" db="EMBL/GenBank/DDBJ databases">
        <authorList>
            <person name="Zhu J."/>
            <person name="Qi W."/>
            <person name="Song R."/>
        </authorList>
    </citation>
    <scope>NUCLEOTIDE SEQUENCE [LARGE SCALE GENOMIC DNA]</scope>
</reference>
<dbReference type="AlphaFoldDB" id="A0A0G4FE79"/>
<organism evidence="3 4">
    <name type="scientific">Vitrella brassicaformis (strain CCMP3155)</name>
    <dbReference type="NCBI Taxonomy" id="1169540"/>
    <lineage>
        <taxon>Eukaryota</taxon>
        <taxon>Sar</taxon>
        <taxon>Alveolata</taxon>
        <taxon>Colpodellida</taxon>
        <taxon>Vitrellaceae</taxon>
        <taxon>Vitrella</taxon>
    </lineage>
</organism>
<gene>
    <name evidence="3" type="ORF">Vbra_1575</name>
</gene>
<dbReference type="VEuPathDB" id="CryptoDB:Vbra_1575"/>
<accession>A0A0G4FE79</accession>
<evidence type="ECO:0000256" key="2">
    <source>
        <dbReference type="SAM" id="Phobius"/>
    </source>
</evidence>
<keyword evidence="4" id="KW-1185">Reference proteome</keyword>
<keyword evidence="2" id="KW-1133">Transmembrane helix</keyword>
<feature type="transmembrane region" description="Helical" evidence="2">
    <location>
        <begin position="35"/>
        <end position="54"/>
    </location>
</feature>
<feature type="region of interest" description="Disordered" evidence="1">
    <location>
        <begin position="77"/>
        <end position="96"/>
    </location>
</feature>
<evidence type="ECO:0000313" key="4">
    <source>
        <dbReference type="Proteomes" id="UP000041254"/>
    </source>
</evidence>
<keyword evidence="2" id="KW-0812">Transmembrane</keyword>
<proteinExistence type="predicted"/>
<dbReference type="InParanoid" id="A0A0G4FE79"/>
<evidence type="ECO:0000256" key="1">
    <source>
        <dbReference type="SAM" id="MobiDB-lite"/>
    </source>
</evidence>
<feature type="compositionally biased region" description="Basic residues" evidence="1">
    <location>
        <begin position="86"/>
        <end position="96"/>
    </location>
</feature>
<dbReference type="Proteomes" id="UP000041254">
    <property type="component" value="Unassembled WGS sequence"/>
</dbReference>
<dbReference type="EMBL" id="CDMY01000418">
    <property type="protein sequence ID" value="CEM11510.1"/>
    <property type="molecule type" value="Genomic_DNA"/>
</dbReference>
<protein>
    <submittedName>
        <fullName evidence="3">Uncharacterized protein</fullName>
    </submittedName>
</protein>
<evidence type="ECO:0000313" key="3">
    <source>
        <dbReference type="EMBL" id="CEM11510.1"/>
    </source>
</evidence>
<keyword evidence="2" id="KW-0472">Membrane</keyword>